<dbReference type="Gene3D" id="3.40.50.720">
    <property type="entry name" value="NAD(P)-binding Rossmann-like Domain"/>
    <property type="match status" value="1"/>
</dbReference>
<comment type="caution">
    <text evidence="2">The sequence shown here is derived from an EMBL/GenBank/DDBJ whole genome shotgun (WGS) entry which is preliminary data.</text>
</comment>
<dbReference type="RefSeq" id="WP_223625907.1">
    <property type="nucleotide sequence ID" value="NZ_JAIQDJ010000001.1"/>
</dbReference>
<dbReference type="SUPFAM" id="SSF51735">
    <property type="entry name" value="NAD(P)-binding Rossmann-fold domains"/>
    <property type="match status" value="1"/>
</dbReference>
<dbReference type="Proteomes" id="UP001430290">
    <property type="component" value="Unassembled WGS sequence"/>
</dbReference>
<dbReference type="NCBIfam" id="TIGR02622">
    <property type="entry name" value="CDP_4_6_dhtase"/>
    <property type="match status" value="1"/>
</dbReference>
<accession>A0ABS7TAR5</accession>
<dbReference type="PANTHER" id="PTHR43000">
    <property type="entry name" value="DTDP-D-GLUCOSE 4,6-DEHYDRATASE-RELATED"/>
    <property type="match status" value="1"/>
</dbReference>
<dbReference type="Gene3D" id="3.90.25.10">
    <property type="entry name" value="UDP-galactose 4-epimerase, domain 1"/>
    <property type="match status" value="1"/>
</dbReference>
<name>A0ABS7TAR5_9GAMM</name>
<dbReference type="Pfam" id="PF16363">
    <property type="entry name" value="GDP_Man_Dehyd"/>
    <property type="match status" value="1"/>
</dbReference>
<keyword evidence="2" id="KW-0456">Lyase</keyword>
<dbReference type="EC" id="4.2.1.45" evidence="2"/>
<dbReference type="InterPro" id="IPR013445">
    <property type="entry name" value="CDP_4_6_deHydtase"/>
</dbReference>
<evidence type="ECO:0000313" key="3">
    <source>
        <dbReference type="Proteomes" id="UP001430290"/>
    </source>
</evidence>
<dbReference type="InterPro" id="IPR016040">
    <property type="entry name" value="NAD(P)-bd_dom"/>
</dbReference>
<gene>
    <name evidence="2" type="primary">rfbG</name>
    <name evidence="2" type="ORF">K7B09_01230</name>
</gene>
<organism evidence="2 3">
    <name type="scientific">Thermomonas beijingensis</name>
    <dbReference type="NCBI Taxonomy" id="2872701"/>
    <lineage>
        <taxon>Bacteria</taxon>
        <taxon>Pseudomonadati</taxon>
        <taxon>Pseudomonadota</taxon>
        <taxon>Gammaproteobacteria</taxon>
        <taxon>Lysobacterales</taxon>
        <taxon>Lysobacteraceae</taxon>
        <taxon>Thermomonas</taxon>
    </lineage>
</organism>
<reference evidence="2" key="1">
    <citation type="submission" date="2021-09" db="EMBL/GenBank/DDBJ databases">
        <authorList>
            <person name="Wu T."/>
            <person name="Guo S.Z."/>
        </authorList>
    </citation>
    <scope>NUCLEOTIDE SEQUENCE</scope>
    <source>
        <strain evidence="2">RSS-23</strain>
    </source>
</reference>
<keyword evidence="3" id="KW-1185">Reference proteome</keyword>
<dbReference type="EMBL" id="JAIQDJ010000001">
    <property type="protein sequence ID" value="MBZ4184946.1"/>
    <property type="molecule type" value="Genomic_DNA"/>
</dbReference>
<sequence length="356" mass="39634">MGTSNISPDFWRDKRVLLTGHTGFKGGWLSLWLQSMGADVAGIALPPPSAPSLFNVADVGQGMSHHIADIRDYASIAPLFAQLQPQIVFHLAAQPLVRASYQQPLETYATNVMGTVHVLEAARQAGSVRAIVNITTDKCYENQEWVWGYRESDPMGGHDPYSSSKGCAELVSSAYRNSFLKEAGIALATARAGNVIGGGDWAQDRLLPDILRALEHGTAVLIRNPHAIRPWQHVLEPLSGYLQLAERLYTQGQPYAEGWNFGPNDDDARPVQWIVEQLCATWGGDANWQMQPGEHPHEASFLKLDISKARQQLGWQPRWSLQEALAHVVHWHKAWRNGENMRILCMQQISGYRHPP</sequence>
<dbReference type="InterPro" id="IPR036291">
    <property type="entry name" value="NAD(P)-bd_dom_sf"/>
</dbReference>
<feature type="domain" description="NAD(P)-binding" evidence="1">
    <location>
        <begin position="17"/>
        <end position="326"/>
    </location>
</feature>
<dbReference type="CDD" id="cd05252">
    <property type="entry name" value="CDP_GD_SDR_e"/>
    <property type="match status" value="1"/>
</dbReference>
<dbReference type="GO" id="GO:0047733">
    <property type="term" value="F:CDP-glucose 4,6-dehydratase activity"/>
    <property type="evidence" value="ECO:0007669"/>
    <property type="project" value="UniProtKB-EC"/>
</dbReference>
<evidence type="ECO:0000259" key="1">
    <source>
        <dbReference type="Pfam" id="PF16363"/>
    </source>
</evidence>
<proteinExistence type="predicted"/>
<protein>
    <submittedName>
        <fullName evidence="2">CDP-glucose 4,6-dehydratase</fullName>
        <ecNumber evidence="2">4.2.1.45</ecNumber>
    </submittedName>
</protein>
<evidence type="ECO:0000313" key="2">
    <source>
        <dbReference type="EMBL" id="MBZ4184946.1"/>
    </source>
</evidence>